<gene>
    <name evidence="1" type="ordered locus">Dole_0327</name>
</gene>
<dbReference type="AlphaFoldDB" id="A8ZSX3"/>
<dbReference type="Proteomes" id="UP000008561">
    <property type="component" value="Chromosome"/>
</dbReference>
<name>A8ZSX3_DESOH</name>
<proteinExistence type="predicted"/>
<protein>
    <submittedName>
        <fullName evidence="1">Exopolyphosphatase-related protein</fullName>
    </submittedName>
</protein>
<sequence length="299" mass="33457">MRIVTRPDFDGIVCAVLLYDVADITAPIAWVEPSQIQKNEVSIKKGDILANLPFHENCSLWFDHHHSNRVDVPFEGLFRVAPSAAGLVYEYYKERLSRDFSELVAQADKIDAADLSADEVARPEDHPYILLSMTIVNHDWSEAPYWNLLVDLLGRLPIDRVMAHDAVQARCRQTIEDNRNLAAHLKKHTTLYGHVAVTDFRALDVAPTGNRFLAYSLFPEAVVSVKIRHPAEDRSRVIVSVGHSIFNRGCNVNVGEMLSQFEGGGHRGAGACTFLADKADDYIPRIIDVLVKNEENDTA</sequence>
<dbReference type="STRING" id="96561.Dole_0327"/>
<evidence type="ECO:0000313" key="2">
    <source>
        <dbReference type="Proteomes" id="UP000008561"/>
    </source>
</evidence>
<dbReference type="OrthoDB" id="105221at2"/>
<keyword evidence="2" id="KW-1185">Reference proteome</keyword>
<dbReference type="InterPro" id="IPR038763">
    <property type="entry name" value="DHH_sf"/>
</dbReference>
<accession>A8ZSX3</accession>
<organism evidence="1 2">
    <name type="scientific">Desulfosudis oleivorans (strain DSM 6200 / JCM 39069 / Hxd3)</name>
    <name type="common">Desulfococcus oleovorans</name>
    <dbReference type="NCBI Taxonomy" id="96561"/>
    <lineage>
        <taxon>Bacteria</taxon>
        <taxon>Pseudomonadati</taxon>
        <taxon>Thermodesulfobacteriota</taxon>
        <taxon>Desulfobacteria</taxon>
        <taxon>Desulfobacterales</taxon>
        <taxon>Desulfosudaceae</taxon>
        <taxon>Desulfosudis</taxon>
    </lineage>
</organism>
<dbReference type="KEGG" id="dol:Dole_0327"/>
<dbReference type="eggNOG" id="COG2404">
    <property type="taxonomic scope" value="Bacteria"/>
</dbReference>
<dbReference type="HOGENOM" id="CLU_917553_0_0_7"/>
<dbReference type="RefSeq" id="WP_012173756.1">
    <property type="nucleotide sequence ID" value="NC_009943.1"/>
</dbReference>
<evidence type="ECO:0000313" key="1">
    <source>
        <dbReference type="EMBL" id="ABW66137.1"/>
    </source>
</evidence>
<dbReference type="EMBL" id="CP000859">
    <property type="protein sequence ID" value="ABW66137.1"/>
    <property type="molecule type" value="Genomic_DNA"/>
</dbReference>
<dbReference type="SUPFAM" id="SSF64182">
    <property type="entry name" value="DHH phosphoesterases"/>
    <property type="match status" value="1"/>
</dbReference>
<reference evidence="1 2" key="1">
    <citation type="submission" date="2007-10" db="EMBL/GenBank/DDBJ databases">
        <title>Complete sequence of Desulfococcus oleovorans Hxd3.</title>
        <authorList>
            <consortium name="US DOE Joint Genome Institute"/>
            <person name="Copeland A."/>
            <person name="Lucas S."/>
            <person name="Lapidus A."/>
            <person name="Barry K."/>
            <person name="Glavina del Rio T."/>
            <person name="Dalin E."/>
            <person name="Tice H."/>
            <person name="Pitluck S."/>
            <person name="Kiss H."/>
            <person name="Brettin T."/>
            <person name="Bruce D."/>
            <person name="Detter J.C."/>
            <person name="Han C."/>
            <person name="Schmutz J."/>
            <person name="Larimer F."/>
            <person name="Land M."/>
            <person name="Hauser L."/>
            <person name="Kyrpides N."/>
            <person name="Kim E."/>
            <person name="Wawrik B."/>
            <person name="Richardson P."/>
        </authorList>
    </citation>
    <scope>NUCLEOTIDE SEQUENCE [LARGE SCALE GENOMIC DNA]</scope>
    <source>
        <strain evidence="2">DSM 6200 / JCM 39069 / Hxd3</strain>
    </source>
</reference>